<reference evidence="2 3" key="1">
    <citation type="submission" date="2021-11" db="EMBL/GenBank/DDBJ databases">
        <title>Draft genome sequence of Actinomycetospora sp. SF1 isolated from the rhizosphere soil.</title>
        <authorList>
            <person name="Duangmal K."/>
            <person name="Chantavorakit T."/>
        </authorList>
    </citation>
    <scope>NUCLEOTIDE SEQUENCE [LARGE SCALE GENOMIC DNA]</scope>
    <source>
        <strain evidence="2 3">TBRC 5722</strain>
    </source>
</reference>
<accession>A0ABS8PB74</accession>
<proteinExistence type="predicted"/>
<protein>
    <recommendedName>
        <fullName evidence="4">Serine/threonine protein kinase</fullName>
    </recommendedName>
</protein>
<dbReference type="Proteomes" id="UP001199469">
    <property type="component" value="Unassembled WGS sequence"/>
</dbReference>
<sequence length="214" mass="20978">MVRSPFVTLAAVVVLGLVLVGVDMAVQHPAAPPAPPAAVPAVSAAPAPAAAPAPESFPAGRVRYVGDVTSQGASIPIAVTVDGDRSKAYVCDGHQTEAWLQGGATTDAVDGTGRHGNHMTGRLDGGRLTGTVSLAGRPDASFTAAPATGTQAGIYRSGGNGRTTGWIVRGDGGQVGLSHDGTGAVSPAPPLPLDGPLPAGVVPVDGSTDVLATS</sequence>
<comment type="caution">
    <text evidence="2">The sequence shown here is derived from an EMBL/GenBank/DDBJ whole genome shotgun (WGS) entry which is preliminary data.</text>
</comment>
<organism evidence="2 3">
    <name type="scientific">Actinomycetospora endophytica</name>
    <dbReference type="NCBI Taxonomy" id="2291215"/>
    <lineage>
        <taxon>Bacteria</taxon>
        <taxon>Bacillati</taxon>
        <taxon>Actinomycetota</taxon>
        <taxon>Actinomycetes</taxon>
        <taxon>Pseudonocardiales</taxon>
        <taxon>Pseudonocardiaceae</taxon>
        <taxon>Actinomycetospora</taxon>
    </lineage>
</organism>
<evidence type="ECO:0000313" key="3">
    <source>
        <dbReference type="Proteomes" id="UP001199469"/>
    </source>
</evidence>
<evidence type="ECO:0000256" key="1">
    <source>
        <dbReference type="SAM" id="MobiDB-lite"/>
    </source>
</evidence>
<gene>
    <name evidence="2" type="ORF">LQ327_19325</name>
</gene>
<keyword evidence="3" id="KW-1185">Reference proteome</keyword>
<name>A0ABS8PB74_9PSEU</name>
<feature type="region of interest" description="Disordered" evidence="1">
    <location>
        <begin position="150"/>
        <end position="200"/>
    </location>
</feature>
<evidence type="ECO:0008006" key="4">
    <source>
        <dbReference type="Google" id="ProtNLM"/>
    </source>
</evidence>
<dbReference type="EMBL" id="JAJNDB010000004">
    <property type="protein sequence ID" value="MCD2195524.1"/>
    <property type="molecule type" value="Genomic_DNA"/>
</dbReference>
<evidence type="ECO:0000313" key="2">
    <source>
        <dbReference type="EMBL" id="MCD2195524.1"/>
    </source>
</evidence>
<dbReference type="RefSeq" id="WP_230736700.1">
    <property type="nucleotide sequence ID" value="NZ_JAJNDB010000004.1"/>
</dbReference>